<proteinExistence type="predicted"/>
<dbReference type="EMBL" id="DVJN01000011">
    <property type="protein sequence ID" value="HIS91479.1"/>
    <property type="molecule type" value="Genomic_DNA"/>
</dbReference>
<organism evidence="1 2">
    <name type="scientific">Candidatus Alectryocaccomicrobium excrementavium</name>
    <dbReference type="NCBI Taxonomy" id="2840668"/>
    <lineage>
        <taxon>Bacteria</taxon>
        <taxon>Bacillati</taxon>
        <taxon>Bacillota</taxon>
        <taxon>Clostridia</taxon>
        <taxon>Candidatus Alectryocaccomicrobium</taxon>
    </lineage>
</organism>
<gene>
    <name evidence="1" type="ORF">IAA84_00500</name>
</gene>
<name>A0A9D1FXT9_9FIRM</name>
<evidence type="ECO:0000313" key="1">
    <source>
        <dbReference type="EMBL" id="HIS91479.1"/>
    </source>
</evidence>
<reference evidence="1" key="2">
    <citation type="journal article" date="2021" name="PeerJ">
        <title>Extensive microbial diversity within the chicken gut microbiome revealed by metagenomics and culture.</title>
        <authorList>
            <person name="Gilroy R."/>
            <person name="Ravi A."/>
            <person name="Getino M."/>
            <person name="Pursley I."/>
            <person name="Horton D.L."/>
            <person name="Alikhan N.F."/>
            <person name="Baker D."/>
            <person name="Gharbi K."/>
            <person name="Hall N."/>
            <person name="Watson M."/>
            <person name="Adriaenssens E.M."/>
            <person name="Foster-Nyarko E."/>
            <person name="Jarju S."/>
            <person name="Secka A."/>
            <person name="Antonio M."/>
            <person name="Oren A."/>
            <person name="Chaudhuri R.R."/>
            <person name="La Ragione R."/>
            <person name="Hildebrand F."/>
            <person name="Pallen M.J."/>
        </authorList>
    </citation>
    <scope>NUCLEOTIDE SEQUENCE</scope>
    <source>
        <strain evidence="1">13766</strain>
    </source>
</reference>
<dbReference type="Proteomes" id="UP000824140">
    <property type="component" value="Unassembled WGS sequence"/>
</dbReference>
<dbReference type="AlphaFoldDB" id="A0A9D1FXT9"/>
<protein>
    <submittedName>
        <fullName evidence="1">Uncharacterized protein</fullName>
    </submittedName>
</protein>
<evidence type="ECO:0000313" key="2">
    <source>
        <dbReference type="Proteomes" id="UP000824140"/>
    </source>
</evidence>
<sequence>MGKNLWNTAHHPFMIHMFYYTGRELCFPHGTRKFSAHNGAGAPETQDAARDGKAWNFLATVQRYALHFCGIGANADTQYNHGIACISACGLVQYRYKICVRFAHGLVRMQ</sequence>
<accession>A0A9D1FXT9</accession>
<comment type="caution">
    <text evidence="1">The sequence shown here is derived from an EMBL/GenBank/DDBJ whole genome shotgun (WGS) entry which is preliminary data.</text>
</comment>
<reference evidence="1" key="1">
    <citation type="submission" date="2020-10" db="EMBL/GenBank/DDBJ databases">
        <authorList>
            <person name="Gilroy R."/>
        </authorList>
    </citation>
    <scope>NUCLEOTIDE SEQUENCE</scope>
    <source>
        <strain evidence="1">13766</strain>
    </source>
</reference>